<dbReference type="InterPro" id="IPR014302">
    <property type="entry name" value="Sig_transdc_His_kinase_TorS"/>
</dbReference>
<dbReference type="SUPFAM" id="SSF52172">
    <property type="entry name" value="CheY-like"/>
    <property type="match status" value="1"/>
</dbReference>
<dbReference type="SUPFAM" id="SSF158472">
    <property type="entry name" value="HAMP domain-like"/>
    <property type="match status" value="1"/>
</dbReference>
<dbReference type="Proteomes" id="UP000257039">
    <property type="component" value="Unassembled WGS sequence"/>
</dbReference>
<keyword evidence="26" id="KW-1185">Reference proteome</keyword>
<evidence type="ECO:0000256" key="13">
    <source>
        <dbReference type="ARBA" id="ARBA00023012"/>
    </source>
</evidence>
<dbReference type="CDD" id="cd06225">
    <property type="entry name" value="HAMP"/>
    <property type="match status" value="1"/>
</dbReference>
<sequence>MKQQSSIGVQLWWAFGCMITLLVLAATISFYGFYRVSKHEHIVIEHSLPTMTAMHQLAQSTSRLVFAASTLSEVTDQQDWQEQTDNLFQQAEELNILLLKLLDVMSESDELRQVQEKVAEIVINMEQQSQWVAARLNLTNLVNKNQGQLMSIAREIGDIASEKVSDTSLKASNDILSLYDQVAQNKSKQQVYLSLDKLLKEDLKQLNLMSELRLQEVQLSRLLIKLELSTDQDEVSSLENQFKEILSSIKQILLSLQDPKYHNMLAKHIEKLEASNNLFARYRQLLKVRNHIDELTLNNMVLSGVLAMLVADLVDEASEAQENSIQQVKDSLQISRLMLLIVTLLGSIILSWVMWRIVYGRIVWRINQHIGALKALAAGDLNIQLTPQGNDELAVMAHAINIFKDQAIERNRLAAAEQVAKEELEKHKNNLELLVADRTEQLTKANQQLNQAVQNHARARQDAEAANRAKTVFLATMSHEIRTPMNGILGTLQLLSDTPLNDHQQHYIAVLSRSSETLLAILNDILDYSKIEAGHIELNPQHFYLPDLISSVVDLLQVKISEKKLNVSIDIAKKCCCWYFADLGKIRQVLINLLANAVKFTTHGSVTIQIVYLEEDTRRKTNKLRFNIIDSGVGVPLFKQAELFSPFKQVHDSSGGTGLGLAISKRLVEAMSGTIGVASESGQGSCFWFEMALATGKEVRALVKAQQTPVAPQPILLVEDNEINRMVAEELLQKLGHHVTTARDGKQAEQVVRQKKFSIALVDINLPDTEGTALAKRLKSITQLFHQQSLYTIAVSAHVFREEVSHYLSAGMNDFVAKPLKLTDLQLAIARFVEYDENNNTEVKMASMVKEEPVSDPLKEYPVFSLASIQEDIEVLGVGTLERMASIFLTASVETWEQLIEAVQQHKISQVTQLSHRLKGSAQSLGLLRLATICEHLEIQSRKQKETDYSLTCLQKVWDESISALEKIDWQEMVEPGSSQ</sequence>
<dbReference type="Gene3D" id="6.10.340.10">
    <property type="match status" value="1"/>
</dbReference>
<evidence type="ECO:0000259" key="21">
    <source>
        <dbReference type="PROSITE" id="PS50109"/>
    </source>
</evidence>
<evidence type="ECO:0000259" key="24">
    <source>
        <dbReference type="PROSITE" id="PS50894"/>
    </source>
</evidence>
<evidence type="ECO:0000256" key="20">
    <source>
        <dbReference type="SAM" id="Phobius"/>
    </source>
</evidence>
<dbReference type="GO" id="GO:0005524">
    <property type="term" value="F:ATP binding"/>
    <property type="evidence" value="ECO:0007669"/>
    <property type="project" value="UniProtKB-KW"/>
</dbReference>
<dbReference type="SUPFAM" id="SSF47384">
    <property type="entry name" value="Homodimeric domain of signal transducing histidine kinase"/>
    <property type="match status" value="1"/>
</dbReference>
<evidence type="ECO:0000256" key="7">
    <source>
        <dbReference type="ARBA" id="ARBA00022679"/>
    </source>
</evidence>
<evidence type="ECO:0000256" key="18">
    <source>
        <dbReference type="PROSITE-ProRule" id="PRU00169"/>
    </source>
</evidence>
<dbReference type="Pfam" id="PF02518">
    <property type="entry name" value="HATPase_c"/>
    <property type="match status" value="1"/>
</dbReference>
<evidence type="ECO:0000256" key="8">
    <source>
        <dbReference type="ARBA" id="ARBA00022692"/>
    </source>
</evidence>
<dbReference type="SUPFAM" id="SSF55874">
    <property type="entry name" value="ATPase domain of HSP90 chaperone/DNA topoisomerase II/histidine kinase"/>
    <property type="match status" value="1"/>
</dbReference>
<protein>
    <recommendedName>
        <fullName evidence="16">Sensory/regulatory protein RpfC</fullName>
        <ecNumber evidence="3">2.7.13.3</ecNumber>
    </recommendedName>
</protein>
<evidence type="ECO:0000313" key="25">
    <source>
        <dbReference type="EMBL" id="RDH43256.1"/>
    </source>
</evidence>
<dbReference type="InterPro" id="IPR003661">
    <property type="entry name" value="HisK_dim/P_dom"/>
</dbReference>
<dbReference type="FunFam" id="1.10.287.130:FF:000002">
    <property type="entry name" value="Two-component osmosensing histidine kinase"/>
    <property type="match status" value="1"/>
</dbReference>
<dbReference type="InterPro" id="IPR038188">
    <property type="entry name" value="TorS_sensor_sf"/>
</dbReference>
<feature type="domain" description="Response regulatory" evidence="22">
    <location>
        <begin position="714"/>
        <end position="833"/>
    </location>
</feature>
<proteinExistence type="predicted"/>
<dbReference type="SMART" id="SM00304">
    <property type="entry name" value="HAMP"/>
    <property type="match status" value="1"/>
</dbReference>
<keyword evidence="9" id="KW-0547">Nucleotide-binding</keyword>
<evidence type="ECO:0000259" key="23">
    <source>
        <dbReference type="PROSITE" id="PS50885"/>
    </source>
</evidence>
<dbReference type="CDD" id="cd00082">
    <property type="entry name" value="HisKA"/>
    <property type="match status" value="1"/>
</dbReference>
<evidence type="ECO:0000256" key="16">
    <source>
        <dbReference type="ARBA" id="ARBA00068150"/>
    </source>
</evidence>
<dbReference type="Pfam" id="PF00672">
    <property type="entry name" value="HAMP"/>
    <property type="match status" value="1"/>
</dbReference>
<keyword evidence="4" id="KW-1003">Cell membrane</keyword>
<keyword evidence="13" id="KW-0902">Two-component regulatory system</keyword>
<dbReference type="Gene3D" id="3.30.565.10">
    <property type="entry name" value="Histidine kinase-like ATPase, C-terminal domain"/>
    <property type="match status" value="1"/>
</dbReference>
<dbReference type="PANTHER" id="PTHR43047">
    <property type="entry name" value="TWO-COMPONENT HISTIDINE PROTEIN KINASE"/>
    <property type="match status" value="1"/>
</dbReference>
<evidence type="ECO:0000256" key="11">
    <source>
        <dbReference type="ARBA" id="ARBA00022840"/>
    </source>
</evidence>
<comment type="catalytic activity">
    <reaction evidence="1">
        <text>ATP + protein L-histidine = ADP + protein N-phospho-L-histidine.</text>
        <dbReference type="EC" id="2.7.13.3"/>
    </reaction>
</comment>
<keyword evidence="10 25" id="KW-0418">Kinase</keyword>
<reference evidence="25 26" key="1">
    <citation type="submission" date="2017-04" db="EMBL/GenBank/DDBJ databases">
        <title>Draft genome sequence of Zooshikella ganghwensis VG4 isolated from Red Sea sediments.</title>
        <authorList>
            <person name="Rehman Z."/>
            <person name="Alam I."/>
            <person name="Kamau A."/>
            <person name="Bajic V."/>
            <person name="Leiknes T."/>
        </authorList>
    </citation>
    <scope>NUCLEOTIDE SEQUENCE [LARGE SCALE GENOMIC DNA]</scope>
    <source>
        <strain evidence="25 26">VG4</strain>
    </source>
</reference>
<keyword evidence="14 20" id="KW-0472">Membrane</keyword>
<feature type="transmembrane region" description="Helical" evidence="20">
    <location>
        <begin position="12"/>
        <end position="34"/>
    </location>
</feature>
<dbReference type="PROSITE" id="PS50885">
    <property type="entry name" value="HAMP"/>
    <property type="match status" value="1"/>
</dbReference>
<evidence type="ECO:0000256" key="3">
    <source>
        <dbReference type="ARBA" id="ARBA00012438"/>
    </source>
</evidence>
<dbReference type="PRINTS" id="PR00344">
    <property type="entry name" value="BCTRLSENSOR"/>
</dbReference>
<feature type="domain" description="Histidine kinase" evidence="21">
    <location>
        <begin position="476"/>
        <end position="695"/>
    </location>
</feature>
<dbReference type="InterPro" id="IPR037952">
    <property type="entry name" value="Sensor_TorS"/>
</dbReference>
<evidence type="ECO:0000256" key="14">
    <source>
        <dbReference type="ARBA" id="ARBA00023136"/>
    </source>
</evidence>
<dbReference type="Pfam" id="PF00512">
    <property type="entry name" value="HisKA"/>
    <property type="match status" value="1"/>
</dbReference>
<dbReference type="InterPro" id="IPR011006">
    <property type="entry name" value="CheY-like_superfamily"/>
</dbReference>
<comment type="subunit">
    <text evidence="15">At low DSF concentrations, interacts with RpfF.</text>
</comment>
<dbReference type="NCBIfam" id="TIGR02956">
    <property type="entry name" value="TMAO_torS"/>
    <property type="match status" value="1"/>
</dbReference>
<evidence type="ECO:0000256" key="17">
    <source>
        <dbReference type="PROSITE-ProRule" id="PRU00110"/>
    </source>
</evidence>
<evidence type="ECO:0000256" key="5">
    <source>
        <dbReference type="ARBA" id="ARBA00022519"/>
    </source>
</evidence>
<dbReference type="PROSITE" id="PS51257">
    <property type="entry name" value="PROKAR_LIPOPROTEIN"/>
    <property type="match status" value="1"/>
</dbReference>
<evidence type="ECO:0000256" key="12">
    <source>
        <dbReference type="ARBA" id="ARBA00022989"/>
    </source>
</evidence>
<comment type="caution">
    <text evidence="25">The sequence shown here is derived from an EMBL/GenBank/DDBJ whole genome shotgun (WGS) entry which is preliminary data.</text>
</comment>
<comment type="subcellular location">
    <subcellularLocation>
        <location evidence="2">Cell inner membrane</location>
        <topology evidence="2">Multi-pass membrane protein</topology>
    </subcellularLocation>
</comment>
<keyword evidence="11" id="KW-0067">ATP-binding</keyword>
<dbReference type="SMART" id="SM00388">
    <property type="entry name" value="HisKA"/>
    <property type="match status" value="1"/>
</dbReference>
<keyword evidence="7 25" id="KW-0808">Transferase</keyword>
<organism evidence="25 26">
    <name type="scientific">Zooshikella ganghwensis</name>
    <dbReference type="NCBI Taxonomy" id="202772"/>
    <lineage>
        <taxon>Bacteria</taxon>
        <taxon>Pseudomonadati</taxon>
        <taxon>Pseudomonadota</taxon>
        <taxon>Gammaproteobacteria</taxon>
        <taxon>Oceanospirillales</taxon>
        <taxon>Zooshikellaceae</taxon>
        <taxon>Zooshikella</taxon>
    </lineage>
</organism>
<keyword evidence="19" id="KW-0175">Coiled coil</keyword>
<accession>A0A4P9VKI8</accession>
<dbReference type="AlphaFoldDB" id="A0A4P9VKI8"/>
<dbReference type="CDD" id="cd16922">
    <property type="entry name" value="HATPase_EvgS-ArcB-TorS-like"/>
    <property type="match status" value="1"/>
</dbReference>
<feature type="domain" description="HPt" evidence="24">
    <location>
        <begin position="877"/>
        <end position="968"/>
    </location>
</feature>
<dbReference type="InterPro" id="IPR036097">
    <property type="entry name" value="HisK_dim/P_sf"/>
</dbReference>
<evidence type="ECO:0000313" key="26">
    <source>
        <dbReference type="Proteomes" id="UP000257039"/>
    </source>
</evidence>
<dbReference type="RefSeq" id="WP_094786615.1">
    <property type="nucleotide sequence ID" value="NZ_NDXW01000001.1"/>
</dbReference>
<dbReference type="PROSITE" id="PS50110">
    <property type="entry name" value="RESPONSE_REGULATORY"/>
    <property type="match status" value="1"/>
</dbReference>
<dbReference type="Gene3D" id="1.10.287.130">
    <property type="match status" value="1"/>
</dbReference>
<dbReference type="PROSITE" id="PS50894">
    <property type="entry name" value="HPT"/>
    <property type="match status" value="1"/>
</dbReference>
<dbReference type="Gene3D" id="1.20.58.920">
    <property type="match status" value="2"/>
</dbReference>
<dbReference type="PANTHER" id="PTHR43047:SF64">
    <property type="entry name" value="HISTIDINE KINASE CONTAINING CHEY-HOMOLOGOUS RECEIVER DOMAIN AND PAS DOMAIN-RELATED"/>
    <property type="match status" value="1"/>
</dbReference>
<dbReference type="GO" id="GO:0000155">
    <property type="term" value="F:phosphorelay sensor kinase activity"/>
    <property type="evidence" value="ECO:0007669"/>
    <property type="project" value="InterPro"/>
</dbReference>
<dbReference type="FunFam" id="3.30.565.10:FF:000010">
    <property type="entry name" value="Sensor histidine kinase RcsC"/>
    <property type="match status" value="1"/>
</dbReference>
<dbReference type="EMBL" id="NDXW01000001">
    <property type="protein sequence ID" value="RDH43256.1"/>
    <property type="molecule type" value="Genomic_DNA"/>
</dbReference>
<dbReference type="PROSITE" id="PS50109">
    <property type="entry name" value="HIS_KIN"/>
    <property type="match status" value="1"/>
</dbReference>
<dbReference type="InterPro" id="IPR004358">
    <property type="entry name" value="Sig_transdc_His_kin-like_C"/>
</dbReference>
<dbReference type="InterPro" id="IPR003660">
    <property type="entry name" value="HAMP_dom"/>
</dbReference>
<dbReference type="SMART" id="SM00387">
    <property type="entry name" value="HATPase_c"/>
    <property type="match status" value="1"/>
</dbReference>
<feature type="modified residue" description="Phosphohistidine" evidence="17">
    <location>
        <position position="916"/>
    </location>
</feature>
<name>A0A4P9VKI8_9GAMM</name>
<keyword evidence="5" id="KW-0997">Cell inner membrane</keyword>
<evidence type="ECO:0000256" key="6">
    <source>
        <dbReference type="ARBA" id="ARBA00022553"/>
    </source>
</evidence>
<dbReference type="InterPro" id="IPR005467">
    <property type="entry name" value="His_kinase_dom"/>
</dbReference>
<dbReference type="CDD" id="cd17546">
    <property type="entry name" value="REC_hyHK_CKI1_RcsC-like"/>
    <property type="match status" value="1"/>
</dbReference>
<dbReference type="SUPFAM" id="SSF47226">
    <property type="entry name" value="Histidine-containing phosphotransfer domain, HPT domain"/>
    <property type="match status" value="1"/>
</dbReference>
<dbReference type="InterPro" id="IPR003594">
    <property type="entry name" value="HATPase_dom"/>
</dbReference>
<keyword evidence="6 18" id="KW-0597">Phosphoprotein</keyword>
<feature type="modified residue" description="4-aspartylphosphate" evidence="18">
    <location>
        <position position="763"/>
    </location>
</feature>
<dbReference type="GO" id="GO:0005886">
    <property type="term" value="C:plasma membrane"/>
    <property type="evidence" value="ECO:0007669"/>
    <property type="project" value="UniProtKB-SubCell"/>
</dbReference>
<keyword evidence="8 20" id="KW-0812">Transmembrane</keyword>
<evidence type="ECO:0000256" key="15">
    <source>
        <dbReference type="ARBA" id="ARBA00064003"/>
    </source>
</evidence>
<dbReference type="EC" id="2.7.13.3" evidence="3"/>
<dbReference type="SMART" id="SM00448">
    <property type="entry name" value="REC"/>
    <property type="match status" value="1"/>
</dbReference>
<keyword evidence="12 20" id="KW-1133">Transmembrane helix</keyword>
<evidence type="ECO:0000256" key="19">
    <source>
        <dbReference type="SAM" id="Coils"/>
    </source>
</evidence>
<dbReference type="InterPro" id="IPR036890">
    <property type="entry name" value="HATPase_C_sf"/>
</dbReference>
<evidence type="ECO:0000256" key="10">
    <source>
        <dbReference type="ARBA" id="ARBA00022777"/>
    </source>
</evidence>
<evidence type="ECO:0000259" key="22">
    <source>
        <dbReference type="PROSITE" id="PS50110"/>
    </source>
</evidence>
<evidence type="ECO:0000256" key="9">
    <source>
        <dbReference type="ARBA" id="ARBA00022741"/>
    </source>
</evidence>
<dbReference type="InterPro" id="IPR001789">
    <property type="entry name" value="Sig_transdc_resp-reg_receiver"/>
</dbReference>
<evidence type="ECO:0000256" key="4">
    <source>
        <dbReference type="ARBA" id="ARBA00022475"/>
    </source>
</evidence>
<dbReference type="InterPro" id="IPR036641">
    <property type="entry name" value="HPT_dom_sf"/>
</dbReference>
<evidence type="ECO:0000256" key="2">
    <source>
        <dbReference type="ARBA" id="ARBA00004429"/>
    </source>
</evidence>
<gene>
    <name evidence="25" type="primary">torS</name>
    <name evidence="25" type="ORF">B9G39_07270</name>
</gene>
<dbReference type="Pfam" id="PF01627">
    <property type="entry name" value="Hpt"/>
    <property type="match status" value="1"/>
</dbReference>
<dbReference type="CDD" id="cd16172">
    <property type="entry name" value="TorS_sensor_domain"/>
    <property type="match status" value="1"/>
</dbReference>
<feature type="transmembrane region" description="Helical" evidence="20">
    <location>
        <begin position="334"/>
        <end position="355"/>
    </location>
</feature>
<dbReference type="Gene3D" id="1.20.120.160">
    <property type="entry name" value="HPT domain"/>
    <property type="match status" value="1"/>
</dbReference>
<feature type="coiled-coil region" evidence="19">
    <location>
        <begin position="410"/>
        <end position="469"/>
    </location>
</feature>
<dbReference type="InterPro" id="IPR008207">
    <property type="entry name" value="Sig_transdc_His_kin_Hpt_dom"/>
</dbReference>
<dbReference type="PIRSF" id="PIRSF036437">
    <property type="entry name" value="HK_TorS"/>
    <property type="match status" value="1"/>
</dbReference>
<dbReference type="Pfam" id="PF00072">
    <property type="entry name" value="Response_reg"/>
    <property type="match status" value="1"/>
</dbReference>
<dbReference type="Gene3D" id="3.40.50.2300">
    <property type="match status" value="1"/>
</dbReference>
<evidence type="ECO:0000256" key="1">
    <source>
        <dbReference type="ARBA" id="ARBA00000085"/>
    </source>
</evidence>
<dbReference type="Pfam" id="PF21689">
    <property type="entry name" value="TorS_sensor_domain"/>
    <property type="match status" value="1"/>
</dbReference>
<feature type="domain" description="HAMP" evidence="23">
    <location>
        <begin position="360"/>
        <end position="412"/>
    </location>
</feature>